<keyword evidence="2" id="KW-1185">Reference proteome</keyword>
<keyword evidence="1" id="KW-0436">Ligase</keyword>
<dbReference type="OrthoDB" id="10327330at2759"/>
<protein>
    <submittedName>
        <fullName evidence="1">Serine--tRNA ligase, mitochondrial</fullName>
    </submittedName>
</protein>
<name>A0A5B0QAH7_PUCGR</name>
<evidence type="ECO:0000313" key="1">
    <source>
        <dbReference type="EMBL" id="KAA1110228.1"/>
    </source>
</evidence>
<sequence>MTSSAQLHSSLSLCLRRCFSVSTTLASSSSATSVPAHPPRPVINYNRITSNRNACAKNLVDRKSHLTPDAIEDVARDGPGASGYPFGFRYPLTFSAKSDIRIPWRIPAGPGGYPRGYPRISAPKMTPRLQNESFLGKFQMQKAA</sequence>
<comment type="caution">
    <text evidence="1">The sequence shown here is derived from an EMBL/GenBank/DDBJ whole genome shotgun (WGS) entry which is preliminary data.</text>
</comment>
<dbReference type="GO" id="GO:0016874">
    <property type="term" value="F:ligase activity"/>
    <property type="evidence" value="ECO:0007669"/>
    <property type="project" value="UniProtKB-KW"/>
</dbReference>
<evidence type="ECO:0000313" key="2">
    <source>
        <dbReference type="Proteomes" id="UP000324748"/>
    </source>
</evidence>
<dbReference type="Proteomes" id="UP000324748">
    <property type="component" value="Unassembled WGS sequence"/>
</dbReference>
<organism evidence="1 2">
    <name type="scientific">Puccinia graminis f. sp. tritici</name>
    <dbReference type="NCBI Taxonomy" id="56615"/>
    <lineage>
        <taxon>Eukaryota</taxon>
        <taxon>Fungi</taxon>
        <taxon>Dikarya</taxon>
        <taxon>Basidiomycota</taxon>
        <taxon>Pucciniomycotina</taxon>
        <taxon>Pucciniomycetes</taxon>
        <taxon>Pucciniales</taxon>
        <taxon>Pucciniaceae</taxon>
        <taxon>Puccinia</taxon>
    </lineage>
</organism>
<gene>
    <name evidence="1" type="primary">DIA4_1</name>
    <name evidence="1" type="ORF">PGT21_015082</name>
</gene>
<reference evidence="1 2" key="1">
    <citation type="submission" date="2019-05" db="EMBL/GenBank/DDBJ databases">
        <title>Emergence of the Ug99 lineage of the wheat stem rust pathogen through somatic hybridization.</title>
        <authorList>
            <person name="Li F."/>
            <person name="Upadhyaya N.M."/>
            <person name="Sperschneider J."/>
            <person name="Matny O."/>
            <person name="Nguyen-Phuc H."/>
            <person name="Mago R."/>
            <person name="Raley C."/>
            <person name="Miller M.E."/>
            <person name="Silverstein K.A.T."/>
            <person name="Henningsen E."/>
            <person name="Hirsch C.D."/>
            <person name="Visser B."/>
            <person name="Pretorius Z.A."/>
            <person name="Steffenson B.J."/>
            <person name="Schwessinger B."/>
            <person name="Dodds P.N."/>
            <person name="Figueroa M."/>
        </authorList>
    </citation>
    <scope>NUCLEOTIDE SEQUENCE [LARGE SCALE GENOMIC DNA]</scope>
    <source>
        <strain evidence="1">21-0</strain>
    </source>
</reference>
<dbReference type="AlphaFoldDB" id="A0A5B0QAH7"/>
<dbReference type="EMBL" id="VSWC01000027">
    <property type="protein sequence ID" value="KAA1110228.1"/>
    <property type="molecule type" value="Genomic_DNA"/>
</dbReference>
<proteinExistence type="predicted"/>
<accession>A0A5B0QAH7</accession>